<dbReference type="AlphaFoldDB" id="A0A6J4HCZ5"/>
<feature type="compositionally biased region" description="Basic residues" evidence="1">
    <location>
        <begin position="60"/>
        <end position="75"/>
    </location>
</feature>
<gene>
    <name evidence="2" type="ORF">AVDCRST_MAG27-252</name>
</gene>
<proteinExistence type="predicted"/>
<dbReference type="GO" id="GO:0004300">
    <property type="term" value="F:enoyl-CoA hydratase activity"/>
    <property type="evidence" value="ECO:0007669"/>
    <property type="project" value="UniProtKB-EC"/>
</dbReference>
<sequence>GIRDRHPRSRRPRRRRHVEPPAGERRELGDAGAADPDLRRGHRPRGHPRRRPHGPGQGLLRRRRLEAAPRSRKARTVLVAQPADARNGQRHQGMREAGDRRGERGGAGGRLRTDGRLRHHARRRGGCVRHAGDRRRLGRRGRHAAGAVRQVEDAAHDVHGPEAAGGGAVPLGRHRGLPAGRAPSAGSDEDRGRDRRQEPARDRPCQDVLQHGGVDAAEGRLPLRAELHVRIVEDRGRGRGAACHAREAQARVQGAV</sequence>
<feature type="non-terminal residue" evidence="2">
    <location>
        <position position="256"/>
    </location>
</feature>
<feature type="compositionally biased region" description="Basic and acidic residues" evidence="1">
    <location>
        <begin position="188"/>
        <end position="205"/>
    </location>
</feature>
<feature type="compositionally biased region" description="Basic residues" evidence="1">
    <location>
        <begin position="1"/>
        <end position="17"/>
    </location>
</feature>
<keyword evidence="2" id="KW-0456">Lyase</keyword>
<dbReference type="EC" id="4.2.1.17" evidence="2"/>
<protein>
    <submittedName>
        <fullName evidence="2">Enoyl-CoA hydratase</fullName>
        <ecNumber evidence="2">4.2.1.17</ecNumber>
    </submittedName>
</protein>
<dbReference type="EMBL" id="CADCTD010000008">
    <property type="protein sequence ID" value="CAA9219668.1"/>
    <property type="molecule type" value="Genomic_DNA"/>
</dbReference>
<feature type="compositionally biased region" description="Basic residues" evidence="1">
    <location>
        <begin position="117"/>
        <end position="129"/>
    </location>
</feature>
<feature type="compositionally biased region" description="Basic residues" evidence="1">
    <location>
        <begin position="40"/>
        <end position="53"/>
    </location>
</feature>
<feature type="compositionally biased region" description="Basic and acidic residues" evidence="1">
    <location>
        <begin position="150"/>
        <end position="160"/>
    </location>
</feature>
<evidence type="ECO:0000313" key="2">
    <source>
        <dbReference type="EMBL" id="CAA9219668.1"/>
    </source>
</evidence>
<evidence type="ECO:0000256" key="1">
    <source>
        <dbReference type="SAM" id="MobiDB-lite"/>
    </source>
</evidence>
<organism evidence="2">
    <name type="scientific">uncultured Craurococcus sp</name>
    <dbReference type="NCBI Taxonomy" id="1135998"/>
    <lineage>
        <taxon>Bacteria</taxon>
        <taxon>Pseudomonadati</taxon>
        <taxon>Pseudomonadota</taxon>
        <taxon>Alphaproteobacteria</taxon>
        <taxon>Acetobacterales</taxon>
        <taxon>Acetobacteraceae</taxon>
        <taxon>Craurococcus</taxon>
        <taxon>environmental samples</taxon>
    </lineage>
</organism>
<accession>A0A6J4HCZ5</accession>
<reference evidence="2" key="1">
    <citation type="submission" date="2020-02" db="EMBL/GenBank/DDBJ databases">
        <authorList>
            <person name="Meier V. D."/>
        </authorList>
    </citation>
    <scope>NUCLEOTIDE SEQUENCE</scope>
    <source>
        <strain evidence="2">AVDCRST_MAG27</strain>
    </source>
</reference>
<feature type="compositionally biased region" description="Basic and acidic residues" evidence="1">
    <location>
        <begin position="93"/>
        <end position="104"/>
    </location>
</feature>
<feature type="compositionally biased region" description="Basic and acidic residues" evidence="1">
    <location>
        <begin position="18"/>
        <end position="29"/>
    </location>
</feature>
<feature type="non-terminal residue" evidence="2">
    <location>
        <position position="1"/>
    </location>
</feature>
<name>A0A6J4HCZ5_9PROT</name>
<feature type="region of interest" description="Disordered" evidence="1">
    <location>
        <begin position="1"/>
        <end position="206"/>
    </location>
</feature>